<gene>
    <name evidence="3" type="primary">CCDC197</name>
</gene>
<proteinExistence type="predicted"/>
<evidence type="ECO:0000256" key="1">
    <source>
        <dbReference type="SAM" id="MobiDB-lite"/>
    </source>
</evidence>
<reference evidence="3" key="1">
    <citation type="submission" date="2025-08" db="UniProtKB">
        <authorList>
            <consortium name="RefSeq"/>
        </authorList>
    </citation>
    <scope>IDENTIFICATION</scope>
    <source>
        <tissue evidence="3">Blood</tissue>
    </source>
</reference>
<feature type="compositionally biased region" description="Polar residues" evidence="1">
    <location>
        <begin position="176"/>
        <end position="188"/>
    </location>
</feature>
<protein>
    <submittedName>
        <fullName evidence="3">Uncharacterized protein CCDC197</fullName>
    </submittedName>
</protein>
<name>A0ABM4MDJ2_EQUPR</name>
<feature type="region of interest" description="Disordered" evidence="1">
    <location>
        <begin position="154"/>
        <end position="188"/>
    </location>
</feature>
<evidence type="ECO:0000313" key="2">
    <source>
        <dbReference type="Proteomes" id="UP001652662"/>
    </source>
</evidence>
<evidence type="ECO:0000313" key="3">
    <source>
        <dbReference type="RefSeq" id="XP_070450758.1"/>
    </source>
</evidence>
<sequence>MNQAVHQSLESPEDGHRALIPSLQTRLCQLPKRCHHKQEQQWQLEHGVTCQEDMGSYNVGSKAAEGERGPGGPKSRTLTLPENQQLNYVQVALNSMAQQCCCSAHGVLESMGFFSKLDLIQDFMLDKMETVRSVSLLVEPRVCWSGDSREDQGLRRYPRPFKKCPKSPDSIPRTPFPSTQTSECSSLC</sequence>
<dbReference type="GeneID" id="103564840"/>
<feature type="compositionally biased region" description="Basic residues" evidence="1">
    <location>
        <begin position="156"/>
        <end position="165"/>
    </location>
</feature>
<accession>A0ABM4MDJ2</accession>
<dbReference type="Proteomes" id="UP001652662">
    <property type="component" value="Chromosome 25"/>
</dbReference>
<keyword evidence="2" id="KW-1185">Reference proteome</keyword>
<organism evidence="2 3">
    <name type="scientific">Equus przewalskii</name>
    <name type="common">Przewalski's horse</name>
    <name type="synonym">Equus caballus przewalskii</name>
    <dbReference type="NCBI Taxonomy" id="9798"/>
    <lineage>
        <taxon>Eukaryota</taxon>
        <taxon>Metazoa</taxon>
        <taxon>Chordata</taxon>
        <taxon>Craniata</taxon>
        <taxon>Vertebrata</taxon>
        <taxon>Euteleostomi</taxon>
        <taxon>Mammalia</taxon>
        <taxon>Eutheria</taxon>
        <taxon>Laurasiatheria</taxon>
        <taxon>Perissodactyla</taxon>
        <taxon>Equidae</taxon>
        <taxon>Equus</taxon>
    </lineage>
</organism>
<dbReference type="RefSeq" id="XP_070450758.1">
    <property type="nucleotide sequence ID" value="XM_070594657.1"/>
</dbReference>